<dbReference type="EMBL" id="JPLY01000003">
    <property type="protein sequence ID" value="KFC22407.1"/>
    <property type="molecule type" value="Genomic_DNA"/>
</dbReference>
<dbReference type="InterPro" id="IPR023614">
    <property type="entry name" value="Porin_dom_sf"/>
</dbReference>
<organism evidence="1 2">
    <name type="scientific">Epilithonimonas lactis</name>
    <dbReference type="NCBI Taxonomy" id="421072"/>
    <lineage>
        <taxon>Bacteria</taxon>
        <taxon>Pseudomonadati</taxon>
        <taxon>Bacteroidota</taxon>
        <taxon>Flavobacteriia</taxon>
        <taxon>Flavobacteriales</taxon>
        <taxon>Weeksellaceae</taxon>
        <taxon>Chryseobacterium group</taxon>
        <taxon>Epilithonimonas</taxon>
    </lineage>
</organism>
<dbReference type="SUPFAM" id="SSF56935">
    <property type="entry name" value="Porins"/>
    <property type="match status" value="1"/>
</dbReference>
<dbReference type="eggNOG" id="ENOG502Z99B">
    <property type="taxonomic scope" value="Bacteria"/>
</dbReference>
<keyword evidence="2" id="KW-1185">Reference proteome</keyword>
<dbReference type="Gene3D" id="2.40.160.10">
    <property type="entry name" value="Porin"/>
    <property type="match status" value="1"/>
</dbReference>
<sequence>MYTKKVTSIILVFAFSMVKTQSVNLDNRDKVIISGNLRNFLMSTDNLTGTDYWADALAGNLKVEYKPVKRISIGVSASYLSKVASSDLEEKDLKSGKSSKWERELFDLSSPQNLYAVSRLNQLYLQYEKGKSKFTIGKIPIKYSPLINPSDGRMLPIEYGGLSWNFTSGKSQVDVALLNSVSMRSNSEWSKMKDAIGVLDNGFQPDSSKADYLSENNSTGVAIFHYGRKFRIADINFYNIHLDKTLNTSWFQLGLNFPKWDFGLIYSYQIPDSYQSRLKYYERYVQPDENGQVASFLFRYKIKNFALEFAYSKAFDTGRFLFPKELGRDQFFTSLPRSRLEGFGNVDIIKVSVLFHHGKWSAHSDFSISNGVSENDFKNNKYNTDDFLQWNSFVAYKVSHKLEVDLLYIFKRNLQSSNPIAVYQKTNYNQLNLITNYWF</sequence>
<comment type="caution">
    <text evidence="1">The sequence shown here is derived from an EMBL/GenBank/DDBJ whole genome shotgun (WGS) entry which is preliminary data.</text>
</comment>
<gene>
    <name evidence="1" type="ORF">IO89_10775</name>
</gene>
<name>A0A085BIW2_9FLAO</name>
<dbReference type="STRING" id="421072.SAMN04488097_2777"/>
<evidence type="ECO:0000313" key="1">
    <source>
        <dbReference type="EMBL" id="KFC22407.1"/>
    </source>
</evidence>
<reference evidence="1 2" key="1">
    <citation type="submission" date="2014-07" db="EMBL/GenBank/DDBJ databases">
        <title>Epilithonimonas lactis LMG 22401 Genome.</title>
        <authorList>
            <person name="Pipes S.E."/>
            <person name="Stropko S.J."/>
        </authorList>
    </citation>
    <scope>NUCLEOTIDE SEQUENCE [LARGE SCALE GENOMIC DNA]</scope>
    <source>
        <strain evidence="1 2">LMG 24401</strain>
    </source>
</reference>
<evidence type="ECO:0008006" key="3">
    <source>
        <dbReference type="Google" id="ProtNLM"/>
    </source>
</evidence>
<dbReference type="AlphaFoldDB" id="A0A085BIW2"/>
<evidence type="ECO:0000313" key="2">
    <source>
        <dbReference type="Proteomes" id="UP000028623"/>
    </source>
</evidence>
<proteinExistence type="predicted"/>
<accession>A0A085BIW2</accession>
<dbReference type="Proteomes" id="UP000028623">
    <property type="component" value="Unassembled WGS sequence"/>
</dbReference>
<protein>
    <recommendedName>
        <fullName evidence="3">Capsule assembly protein Wzi</fullName>
    </recommendedName>
</protein>